<evidence type="ECO:0000256" key="7">
    <source>
        <dbReference type="ARBA" id="ARBA00023136"/>
    </source>
</evidence>
<keyword evidence="3" id="KW-1003">Cell membrane</keyword>
<dbReference type="Pfam" id="PF00535">
    <property type="entry name" value="Glycos_transf_2"/>
    <property type="match status" value="1"/>
</dbReference>
<dbReference type="InterPro" id="IPR043149">
    <property type="entry name" value="TagF_N"/>
</dbReference>
<dbReference type="PANTHER" id="PTHR22916:SF51">
    <property type="entry name" value="GLYCOSYLTRANSFERASE EPSH-RELATED"/>
    <property type="match status" value="1"/>
</dbReference>
<dbReference type="EMBL" id="JAGIOI010000001">
    <property type="protein sequence ID" value="MBP2414046.1"/>
    <property type="molecule type" value="Genomic_DNA"/>
</dbReference>
<dbReference type="InterPro" id="IPR007554">
    <property type="entry name" value="Glycerophosphate_synth"/>
</dbReference>
<proteinExistence type="inferred from homology"/>
<name>A0ABS4YZ21_9MICC</name>
<evidence type="ECO:0000256" key="4">
    <source>
        <dbReference type="ARBA" id="ARBA00022676"/>
    </source>
</evidence>
<evidence type="ECO:0000256" key="2">
    <source>
        <dbReference type="ARBA" id="ARBA00010488"/>
    </source>
</evidence>
<keyword evidence="7" id="KW-0472">Membrane</keyword>
<evidence type="ECO:0000256" key="1">
    <source>
        <dbReference type="ARBA" id="ARBA00004202"/>
    </source>
</evidence>
<keyword evidence="5" id="KW-0808">Transferase</keyword>
<dbReference type="Gene3D" id="3.90.550.10">
    <property type="entry name" value="Spore Coat Polysaccharide Biosynthesis Protein SpsA, Chain A"/>
    <property type="match status" value="1"/>
</dbReference>
<dbReference type="Proteomes" id="UP000711614">
    <property type="component" value="Unassembled WGS sequence"/>
</dbReference>
<dbReference type="SUPFAM" id="SSF53448">
    <property type="entry name" value="Nucleotide-diphospho-sugar transferases"/>
    <property type="match status" value="1"/>
</dbReference>
<dbReference type="InterPro" id="IPR029044">
    <property type="entry name" value="Nucleotide-diphossugar_trans"/>
</dbReference>
<dbReference type="PANTHER" id="PTHR22916">
    <property type="entry name" value="GLYCOSYLTRANSFERASE"/>
    <property type="match status" value="1"/>
</dbReference>
<evidence type="ECO:0000313" key="9">
    <source>
        <dbReference type="EMBL" id="MBP2414046.1"/>
    </source>
</evidence>
<dbReference type="InterPro" id="IPR043148">
    <property type="entry name" value="TagF_C"/>
</dbReference>
<keyword evidence="10" id="KW-1185">Reference proteome</keyword>
<sequence length="923" mass="105046">MKSSESAIQFSIVLAVYNNETYAQDLYRSLDSQTIAPEKLEIIIVDDGSTDESFKIAREWKADTRFTVKLLSQENAGVSAARNTGISAASGRWIAFVDSDDVLHPDYFNALSEFDIRDSYGSASMLSSRSVIFLEDKGLTIDNHPLGWKYKRGDRLVSLIDEPHVVHLGGHSTIVRRDIVDDNGLRFNGEVRPGFEDADFNGRYLSHFSEPVLGLVASARYYYRKRSDGTSLIDTAWTKTEKFTHEPKYGHLGMLRYVTDQLGYTPVWAQNMVLYGLYWYFTADRSWKNPFASLDEKVLDDFWETLDEIFKLIEASTLRNFPIRNFGWYLSEGLLRYFKDEAWVESNKSVVYQWGGVEKKLSAQKYVYSYKGKMPREKFYSNGRRVKAIYSKSIRHDLFGRHLMNERILALPANTNIEIRLGGKRSIITKVPAFNRIPSFKSNVPKRLVLLPGTAVVSPHEEVAEFRQSLNRMSTISFSPRLVTGRVRAATAILQTKAVEEAWVSGTTVRDAKIRILKRSAKRVGGSLRSSFDRKRNRRFVKSTLAAKDNRAYQGAWIFMDRPDRADDNAEHLYRYARVNHPEINSWFMLSRSSKDWKRLTDEGFRLIPYGEPTAIPAVLKAAFILSSHMDTDVYEPIDRKKYGGIGARRIFLQHGITMNDISRWINTKNLALVAACSPGEVESIVADETHYRLMRRQISMTGFPRHDRLSMLAQASPMSERDRLMIVPTWRKDLADQLRDSETETARIDILHRSEFYRAWADLLTNSDFIMWINTQGLKPMFALHDHLSPYAEVFNFGNTVEVVPFSEISIQETLADSKIVITDYSSLGIEAAVAGAAVVYYQFDAGSIYEGGHTFKKSWFSYSDHGAGPVAATVDEIMSGLNDLADSGWKIPLVYQDRLKTLLPNLDGSASARVIEAVKQL</sequence>
<gene>
    <name evidence="9" type="ORF">JOF48_002845</name>
</gene>
<comment type="similarity">
    <text evidence="2">Belongs to the CDP-glycerol glycerophosphotransferase family.</text>
</comment>
<protein>
    <submittedName>
        <fullName evidence="9">Glycosyltransferase involved in cell wall biosynthesis</fullName>
    </submittedName>
</protein>
<keyword evidence="4" id="KW-0328">Glycosyltransferase</keyword>
<feature type="domain" description="Glycosyltransferase 2-like" evidence="8">
    <location>
        <begin position="11"/>
        <end position="182"/>
    </location>
</feature>
<reference evidence="9 10" key="1">
    <citation type="submission" date="2021-03" db="EMBL/GenBank/DDBJ databases">
        <title>Sequencing the genomes of 1000 actinobacteria strains.</title>
        <authorList>
            <person name="Klenk H.-P."/>
        </authorList>
    </citation>
    <scope>NUCLEOTIDE SEQUENCE [LARGE SCALE GENOMIC DNA]</scope>
    <source>
        <strain evidence="9 10">DSM 16005</strain>
    </source>
</reference>
<evidence type="ECO:0000256" key="3">
    <source>
        <dbReference type="ARBA" id="ARBA00022475"/>
    </source>
</evidence>
<dbReference type="CDD" id="cd00761">
    <property type="entry name" value="Glyco_tranf_GTA_type"/>
    <property type="match status" value="1"/>
</dbReference>
<evidence type="ECO:0000259" key="8">
    <source>
        <dbReference type="Pfam" id="PF00535"/>
    </source>
</evidence>
<evidence type="ECO:0000313" key="10">
    <source>
        <dbReference type="Proteomes" id="UP000711614"/>
    </source>
</evidence>
<comment type="subcellular location">
    <subcellularLocation>
        <location evidence="1">Cell membrane</location>
        <topology evidence="1">Peripheral membrane protein</topology>
    </subcellularLocation>
</comment>
<dbReference type="Gene3D" id="3.40.50.12580">
    <property type="match status" value="1"/>
</dbReference>
<comment type="caution">
    <text evidence="9">The sequence shown here is derived from an EMBL/GenBank/DDBJ whole genome shotgun (WGS) entry which is preliminary data.</text>
</comment>
<organism evidence="9 10">
    <name type="scientific">Arthrobacter stackebrandtii</name>
    <dbReference type="NCBI Taxonomy" id="272161"/>
    <lineage>
        <taxon>Bacteria</taxon>
        <taxon>Bacillati</taxon>
        <taxon>Actinomycetota</taxon>
        <taxon>Actinomycetes</taxon>
        <taxon>Micrococcales</taxon>
        <taxon>Micrococcaceae</taxon>
        <taxon>Arthrobacter</taxon>
    </lineage>
</organism>
<accession>A0ABS4YZ21</accession>
<dbReference type="Pfam" id="PF04464">
    <property type="entry name" value="Glyphos_transf"/>
    <property type="match status" value="1"/>
</dbReference>
<keyword evidence="6" id="KW-0777">Teichoic acid biosynthesis</keyword>
<evidence type="ECO:0000256" key="5">
    <source>
        <dbReference type="ARBA" id="ARBA00022679"/>
    </source>
</evidence>
<dbReference type="RefSeq" id="WP_209681709.1">
    <property type="nucleotide sequence ID" value="NZ_JAGIOI010000001.1"/>
</dbReference>
<dbReference type="InterPro" id="IPR001173">
    <property type="entry name" value="Glyco_trans_2-like"/>
</dbReference>
<dbReference type="Gene3D" id="3.40.50.11820">
    <property type="match status" value="1"/>
</dbReference>
<evidence type="ECO:0000256" key="6">
    <source>
        <dbReference type="ARBA" id="ARBA00022944"/>
    </source>
</evidence>